<proteinExistence type="predicted"/>
<keyword evidence="3" id="KW-1185">Reference proteome</keyword>
<accession>D7WAD9</accession>
<comment type="caution">
    <text evidence="2">The sequence shown here is derived from an EMBL/GenBank/DDBJ whole genome shotgun (WGS) entry which is preliminary data.</text>
</comment>
<dbReference type="SUPFAM" id="SSF52540">
    <property type="entry name" value="P-loop containing nucleoside triphosphate hydrolases"/>
    <property type="match status" value="1"/>
</dbReference>
<dbReference type="InterPro" id="IPR034139">
    <property type="entry name" value="TOPRIM_OLD"/>
</dbReference>
<evidence type="ECO:0000313" key="3">
    <source>
        <dbReference type="Proteomes" id="UP000004208"/>
    </source>
</evidence>
<name>D7WAD9_9CORY</name>
<dbReference type="PANTHER" id="PTHR43581:SF2">
    <property type="entry name" value="EXCINUCLEASE ATPASE SUBUNIT"/>
    <property type="match status" value="1"/>
</dbReference>
<feature type="domain" description="AAA+ ATPase" evidence="1">
    <location>
        <begin position="22"/>
        <end position="306"/>
    </location>
</feature>
<gene>
    <name evidence="2" type="ORF">HMPREF0291_10078</name>
</gene>
<dbReference type="GO" id="GO:0016887">
    <property type="term" value="F:ATP hydrolysis activity"/>
    <property type="evidence" value="ECO:0007669"/>
    <property type="project" value="InterPro"/>
</dbReference>
<dbReference type="STRING" id="585529.HMPREF0291_10078"/>
<dbReference type="InterPro" id="IPR051396">
    <property type="entry name" value="Bact_Antivir_Def_Nuclease"/>
</dbReference>
<evidence type="ECO:0000259" key="1">
    <source>
        <dbReference type="SMART" id="SM00382"/>
    </source>
</evidence>
<dbReference type="EMBL" id="ACLJ02000001">
    <property type="protein sequence ID" value="EFK54820.1"/>
    <property type="molecule type" value="Genomic_DNA"/>
</dbReference>
<dbReference type="GO" id="GO:0005524">
    <property type="term" value="F:ATP binding"/>
    <property type="evidence" value="ECO:0007669"/>
    <property type="project" value="InterPro"/>
</dbReference>
<reference evidence="2" key="1">
    <citation type="submission" date="2010-06" db="EMBL/GenBank/DDBJ databases">
        <authorList>
            <person name="Muzny D."/>
            <person name="Qin X."/>
            <person name="Buhay C."/>
            <person name="Dugan-Rocha S."/>
            <person name="Ding Y."/>
            <person name="Chen G."/>
            <person name="Hawes A."/>
            <person name="Holder M."/>
            <person name="Jhangiani S."/>
            <person name="Johnson A."/>
            <person name="Khan Z."/>
            <person name="Li Z."/>
            <person name="Liu W."/>
            <person name="Liu X."/>
            <person name="Perez L."/>
            <person name="Shen H."/>
            <person name="Wang Q."/>
            <person name="Watt J."/>
            <person name="Xi L."/>
            <person name="Xin Y."/>
            <person name="Zhou J."/>
            <person name="Deng J."/>
            <person name="Jiang H."/>
            <person name="Liu Y."/>
            <person name="Qu J."/>
            <person name="Song X.-Z."/>
            <person name="Zhang L."/>
            <person name="Villasana D."/>
            <person name="Johnson A."/>
            <person name="Liu J."/>
            <person name="Liyanage D."/>
            <person name="Lorensuhewa L."/>
            <person name="Robinson T."/>
            <person name="Song A."/>
            <person name="Song B.-B."/>
            <person name="Dinh H."/>
            <person name="Thornton R."/>
            <person name="Coyle M."/>
            <person name="Francisco L."/>
            <person name="Jackson L."/>
            <person name="Javaid M."/>
            <person name="Korchina V."/>
            <person name="Kovar C."/>
            <person name="Mata R."/>
            <person name="Mathew T."/>
            <person name="Ngo R."/>
            <person name="Nguyen L."/>
            <person name="Nguyen N."/>
            <person name="Okwuonu G."/>
            <person name="Ongeri F."/>
            <person name="Pham C."/>
            <person name="Simmons D."/>
            <person name="Wilczek-Boney K."/>
            <person name="Hale W."/>
            <person name="Jakkamsetti A."/>
            <person name="Pham P."/>
            <person name="Ruth R."/>
            <person name="San Lucas F."/>
            <person name="Warren J."/>
            <person name="Zhang J."/>
            <person name="Zhao Z."/>
            <person name="Zhou C."/>
            <person name="Zhu D."/>
            <person name="Lee S."/>
            <person name="Bess C."/>
            <person name="Blankenburg K."/>
            <person name="Forbes L."/>
            <person name="Fu Q."/>
            <person name="Gubbala S."/>
            <person name="Hirani K."/>
            <person name="Jayaseelan J.C."/>
            <person name="Lara F."/>
            <person name="Munidasa M."/>
            <person name="Palculict T."/>
            <person name="Patil S."/>
            <person name="Pu L.-L."/>
            <person name="Saada N."/>
            <person name="Tang L."/>
            <person name="Weissenberger G."/>
            <person name="Zhu Y."/>
            <person name="Hemphill L."/>
            <person name="Shang Y."/>
            <person name="Youmans B."/>
            <person name="Ayvaz T."/>
            <person name="Ross M."/>
            <person name="Santibanez J."/>
            <person name="Aqrawi P."/>
            <person name="Gross S."/>
            <person name="Joshi V."/>
            <person name="Fowler G."/>
            <person name="Nazareth L."/>
            <person name="Reid J."/>
            <person name="Worley K."/>
            <person name="Petrosino J."/>
            <person name="Highlander S."/>
            <person name="Gibbs R."/>
        </authorList>
    </citation>
    <scope>NUCLEOTIDE SEQUENCE [LARGE SCALE GENOMIC DNA]</scope>
    <source>
        <strain evidence="2">ATCC 33030</strain>
    </source>
</reference>
<dbReference type="InterPro" id="IPR003959">
    <property type="entry name" value="ATPase_AAA_core"/>
</dbReference>
<dbReference type="PANTHER" id="PTHR43581">
    <property type="entry name" value="ATP/GTP PHOSPHATASE"/>
    <property type="match status" value="1"/>
</dbReference>
<organism evidence="2 3">
    <name type="scientific">Corynebacterium genitalium ATCC 33030</name>
    <dbReference type="NCBI Taxonomy" id="585529"/>
    <lineage>
        <taxon>Bacteria</taxon>
        <taxon>Bacillati</taxon>
        <taxon>Actinomycetota</taxon>
        <taxon>Actinomycetes</taxon>
        <taxon>Mycobacteriales</taxon>
        <taxon>Corynebacteriaceae</taxon>
        <taxon>Corynebacterium</taxon>
    </lineage>
</organism>
<evidence type="ECO:0000313" key="2">
    <source>
        <dbReference type="EMBL" id="EFK54820.1"/>
    </source>
</evidence>
<protein>
    <recommendedName>
        <fullName evidence="1">AAA+ ATPase domain-containing protein</fullName>
    </recommendedName>
</protein>
<dbReference type="InterPro" id="IPR027417">
    <property type="entry name" value="P-loop_NTPase"/>
</dbReference>
<dbReference type="AlphaFoldDB" id="D7WAD9"/>
<dbReference type="RefSeq" id="WP_005286202.1">
    <property type="nucleotide sequence ID" value="NZ_CP072935.1"/>
</dbReference>
<dbReference type="Gene3D" id="3.40.50.300">
    <property type="entry name" value="P-loop containing nucleotide triphosphate hydrolases"/>
    <property type="match status" value="1"/>
</dbReference>
<dbReference type="SMART" id="SM00382">
    <property type="entry name" value="AAA"/>
    <property type="match status" value="1"/>
</dbReference>
<dbReference type="InterPro" id="IPR003593">
    <property type="entry name" value="AAA+_ATPase"/>
</dbReference>
<dbReference type="Pfam" id="PF13304">
    <property type="entry name" value="AAA_21"/>
    <property type="match status" value="1"/>
</dbReference>
<sequence>MFNNVWIESIAMKTQRVIELQPGTVVALVGANNSGKSHFLNQIRAELYGSAVAGVSPGQGLIDNVLVRWPDENRIDFLRQVAEIEFPMRNGIYDVSLGPDYSAPSAYLSDQTIAQLSTQDSTLGYFIEAFVRYDDPLSRINEANPKPLTEQDSTLVQLRKQDDSFGLVRKHFERIFNEPLEFGGIEEGYVSLLMAKPEEEMPRIHEPLNAKALRYLEEAPRLHQQGLGMRNVFGLLSRLFTDSRPIVLLDEPEAFLHPPQAKRLGETIAEICASQGRQVFCATHDRSFMAGLASGGRSHLQIERLFKYEDGGHSEAFTSEPVDSDFVAEAKNESRIRFTTILDTLFSGVAVVVENEKDAFFFDEILTSLIEKSGGGKDWLLLDNVTFIPVSGNGNFPSTIALLRKLKTPTLTVGDLDLISNVKLFKGVISSVSASGQAELTQLVLDIHEQFRAQLEDSGKGKVSDDKLRQIIAKKVSVHNEDEGIAESVSRLLQCLNKTGLILIPNGELEDLYPRIQGKEEWTRRALNDGAANDPGVIDFARILYDAVSSVLSSPNSDT</sequence>
<dbReference type="HOGENOM" id="CLU_035695_0_0_11"/>
<dbReference type="Proteomes" id="UP000004208">
    <property type="component" value="Unassembled WGS sequence"/>
</dbReference>
<dbReference type="Pfam" id="PF20469">
    <property type="entry name" value="OLD-like_TOPRIM"/>
    <property type="match status" value="1"/>
</dbReference>
<dbReference type="eggNOG" id="COG3593">
    <property type="taxonomic scope" value="Bacteria"/>
</dbReference>